<keyword evidence="3" id="KW-1185">Reference proteome</keyword>
<dbReference type="SUPFAM" id="SSF52540">
    <property type="entry name" value="P-loop containing nucleoside triphosphate hydrolases"/>
    <property type="match status" value="1"/>
</dbReference>
<dbReference type="PANTHER" id="PTHR10605">
    <property type="entry name" value="HEPARAN SULFATE SULFOTRANSFERASE"/>
    <property type="match status" value="1"/>
</dbReference>
<dbReference type="PANTHER" id="PTHR10605:SF56">
    <property type="entry name" value="BIFUNCTIONAL HEPARAN SULFATE N-DEACETYLASE_N-SULFOTRANSFERASE"/>
    <property type="match status" value="1"/>
</dbReference>
<reference evidence="2" key="1">
    <citation type="journal article" date="2014" name="Int. J. Syst. Evol. Microbiol.">
        <title>Complete genome sequence of Corynebacterium casei LMG S-19264T (=DSM 44701T), isolated from a smear-ripened cheese.</title>
        <authorList>
            <consortium name="US DOE Joint Genome Institute (JGI-PGF)"/>
            <person name="Walter F."/>
            <person name="Albersmeier A."/>
            <person name="Kalinowski J."/>
            <person name="Ruckert C."/>
        </authorList>
    </citation>
    <scope>NUCLEOTIDE SEQUENCE</scope>
    <source>
        <strain evidence="2">CGMCC 1.15519</strain>
    </source>
</reference>
<dbReference type="Proteomes" id="UP000635071">
    <property type="component" value="Unassembled WGS sequence"/>
</dbReference>
<name>A0A917EA97_9SPHN</name>
<dbReference type="GO" id="GO:0008146">
    <property type="term" value="F:sulfotransferase activity"/>
    <property type="evidence" value="ECO:0007669"/>
    <property type="project" value="InterPro"/>
</dbReference>
<evidence type="ECO:0000313" key="2">
    <source>
        <dbReference type="EMBL" id="GGE14492.1"/>
    </source>
</evidence>
<dbReference type="RefSeq" id="WP_188762905.1">
    <property type="nucleotide sequence ID" value="NZ_BMJM01000006.1"/>
</dbReference>
<evidence type="ECO:0000313" key="3">
    <source>
        <dbReference type="Proteomes" id="UP000635071"/>
    </source>
</evidence>
<keyword evidence="1" id="KW-0808">Transferase</keyword>
<sequence length="279" mass="31470">MARAARLPQFVIIGAVKAATTWIAHQLRSQPSIFLPKAEPHFFSSNYDRGAGWYSGLFADAGDDLLIGEKSADYLAHPRAAQRLAHDLPKVRLVVQLRNPIDRAYSDYCMLYRRGSVDGQIERYLGNTGEQPRFLTGGLYRQHLARVLEHFPAEQLQIILYDDIRAKPEATLHHVGKHIGARAALHPVAIDEYQNDSRAPMLPLAVRKLMAPIKPAIAPLRSSPLFAAVHRRLSRPVAYPPLTSDLRLRLRDFYAEDVRQLGMMIGRDLRPWLAMGKSE</sequence>
<proteinExistence type="predicted"/>
<dbReference type="Gene3D" id="3.40.50.300">
    <property type="entry name" value="P-loop containing nucleotide triphosphate hydrolases"/>
    <property type="match status" value="1"/>
</dbReference>
<reference evidence="2" key="2">
    <citation type="submission" date="2020-09" db="EMBL/GenBank/DDBJ databases">
        <authorList>
            <person name="Sun Q."/>
            <person name="Zhou Y."/>
        </authorList>
    </citation>
    <scope>NUCLEOTIDE SEQUENCE</scope>
    <source>
        <strain evidence="2">CGMCC 1.15519</strain>
    </source>
</reference>
<comment type="caution">
    <text evidence="2">The sequence shown here is derived from an EMBL/GenBank/DDBJ whole genome shotgun (WGS) entry which is preliminary data.</text>
</comment>
<protein>
    <submittedName>
        <fullName evidence="2">Heparan sulfate glucosamine 3-O-sulfotransferase 3B1</fullName>
    </submittedName>
</protein>
<gene>
    <name evidence="2" type="ORF">GCM10011529_21110</name>
</gene>
<dbReference type="InterPro" id="IPR037359">
    <property type="entry name" value="NST/OST"/>
</dbReference>
<dbReference type="EMBL" id="BMJM01000006">
    <property type="protein sequence ID" value="GGE14492.1"/>
    <property type="molecule type" value="Genomic_DNA"/>
</dbReference>
<evidence type="ECO:0000256" key="1">
    <source>
        <dbReference type="ARBA" id="ARBA00022679"/>
    </source>
</evidence>
<accession>A0A917EA97</accession>
<dbReference type="AlphaFoldDB" id="A0A917EA97"/>
<dbReference type="Pfam" id="PF13469">
    <property type="entry name" value="Sulfotransfer_3"/>
    <property type="match status" value="1"/>
</dbReference>
<dbReference type="InterPro" id="IPR027417">
    <property type="entry name" value="P-loop_NTPase"/>
</dbReference>
<organism evidence="2 3">
    <name type="scientific">Sandarakinorhabdus glacialis</name>
    <dbReference type="NCBI Taxonomy" id="1614636"/>
    <lineage>
        <taxon>Bacteria</taxon>
        <taxon>Pseudomonadati</taxon>
        <taxon>Pseudomonadota</taxon>
        <taxon>Alphaproteobacteria</taxon>
        <taxon>Sphingomonadales</taxon>
        <taxon>Sphingosinicellaceae</taxon>
        <taxon>Sandarakinorhabdus</taxon>
    </lineage>
</organism>